<reference evidence="2" key="1">
    <citation type="submission" date="2020-05" db="EMBL/GenBank/DDBJ databases">
        <authorList>
            <person name="Chiriac C."/>
            <person name="Salcher M."/>
            <person name="Ghai R."/>
            <person name="Kavagutti S V."/>
        </authorList>
    </citation>
    <scope>NUCLEOTIDE SEQUENCE</scope>
</reference>
<protein>
    <submittedName>
        <fullName evidence="2">Uncharacterized protein</fullName>
    </submittedName>
</protein>
<dbReference type="EMBL" id="LR796889">
    <property type="protein sequence ID" value="CAB4173202.1"/>
    <property type="molecule type" value="Genomic_DNA"/>
</dbReference>
<dbReference type="EMBL" id="LR798409">
    <property type="protein sequence ID" value="CAB5230030.1"/>
    <property type="molecule type" value="Genomic_DNA"/>
</dbReference>
<sequence length="68" mass="7537">MKINMTTLTVGAPTETKVRELHTAFSDCLPLLVHWLTGTVDEQTHVSQLLKDHLRGIEGLSGQARRAL</sequence>
<name>A0A6J5S6R0_9CAUD</name>
<proteinExistence type="predicted"/>
<accession>A0A6J5S6R0</accession>
<evidence type="ECO:0000313" key="2">
    <source>
        <dbReference type="EMBL" id="CAB4204179.1"/>
    </source>
</evidence>
<gene>
    <name evidence="2" type="ORF">UFOVP1392_33</name>
    <name evidence="3" type="ORF">UFOVP1569_32</name>
    <name evidence="1" type="ORF">UFOVP952_43</name>
</gene>
<evidence type="ECO:0000313" key="1">
    <source>
        <dbReference type="EMBL" id="CAB4173202.1"/>
    </source>
</evidence>
<evidence type="ECO:0000313" key="3">
    <source>
        <dbReference type="EMBL" id="CAB5230030.1"/>
    </source>
</evidence>
<dbReference type="EMBL" id="LR797334">
    <property type="protein sequence ID" value="CAB4204179.1"/>
    <property type="molecule type" value="Genomic_DNA"/>
</dbReference>
<organism evidence="2">
    <name type="scientific">uncultured Caudovirales phage</name>
    <dbReference type="NCBI Taxonomy" id="2100421"/>
    <lineage>
        <taxon>Viruses</taxon>
        <taxon>Duplodnaviria</taxon>
        <taxon>Heunggongvirae</taxon>
        <taxon>Uroviricota</taxon>
        <taxon>Caudoviricetes</taxon>
        <taxon>Peduoviridae</taxon>
        <taxon>Maltschvirus</taxon>
        <taxon>Maltschvirus maltsch</taxon>
    </lineage>
</organism>